<dbReference type="Gene3D" id="1.10.150.20">
    <property type="entry name" value="5' to 3' exonuclease, C-terminal subdomain"/>
    <property type="match status" value="1"/>
</dbReference>
<dbReference type="SUPFAM" id="SSF50249">
    <property type="entry name" value="Nucleic acid-binding proteins"/>
    <property type="match status" value="1"/>
</dbReference>
<dbReference type="SUPFAM" id="SSF56091">
    <property type="entry name" value="DNA ligase/mRNA capping enzyme, catalytic domain"/>
    <property type="match status" value="1"/>
</dbReference>
<evidence type="ECO:0000256" key="6">
    <source>
        <dbReference type="ARBA" id="ARBA00034005"/>
    </source>
</evidence>
<sequence length="565" mass="63621">MKIRNLKITNLLIWGCMMWGTRAVSACPEWAAQRMAVEINTLDNQLNKWDIAYHQQGNSPIADDVYDQLQDTLHRWQSCHLPPDKQGNKPILGKGQFLHPVAHTGLKKLKGEAELVNWMLGREKLWVQPKVDGVAVTLVYQNGKLTQLISRGNGLKGQDWTDKAPFIATIPQYIAAAPPLLTLQGELFLQIEGHQQAQSGGVNARASVAGALMRKSSSPLLPQLGIFIWAWPDGPKSMVEKGALLRKMGFPLTAKYSKPIVSGRDVAHLRRHWFQTPLPFVTDGVVIRQEKEPAGRYWQAVPGYWAVAWKYPPQQQVTEIKNVHFTMGRTGKITVVLQVSPVKIDDKWIRRVNVGSVARWQQWDITSGDHVTITLAGHGIPRLDNVVWRVSQRYGFVPPSGDKFHQLSCFRLLHTECEPQLLSRLVWLSGPKGLDMQSISRGLWRELIHHGLINDLVGWLTLSTEQIADVPGIGQARAEKIYQQFQNTKQKPFSQWLQALGFPLAISVDSPWQSLSQRSLTEWSLISGIGAVRAKQINRFLHHPEVQAMADFLSQQSIAGFEPEE</sequence>
<organism evidence="10 13">
    <name type="scientific">Yersinia pekkanenii</name>
    <dbReference type="NCBI Taxonomy" id="1288385"/>
    <lineage>
        <taxon>Bacteria</taxon>
        <taxon>Pseudomonadati</taxon>
        <taxon>Pseudomonadota</taxon>
        <taxon>Gammaproteobacteria</taxon>
        <taxon>Enterobacterales</taxon>
        <taxon>Yersiniaceae</taxon>
        <taxon>Yersinia</taxon>
    </lineage>
</organism>
<dbReference type="Gene3D" id="1.10.287.610">
    <property type="entry name" value="Helix hairpin bin"/>
    <property type="match status" value="1"/>
</dbReference>
<evidence type="ECO:0000256" key="5">
    <source>
        <dbReference type="ARBA" id="ARBA00023204"/>
    </source>
</evidence>
<keyword evidence="2 7" id="KW-0235">DNA replication</keyword>
<dbReference type="InterPro" id="IPR004150">
    <property type="entry name" value="NAD_DNA_ligase_OB"/>
</dbReference>
<dbReference type="PANTHER" id="PTHR47810:SF1">
    <property type="entry name" value="DNA LIGASE B"/>
    <property type="match status" value="1"/>
</dbReference>
<dbReference type="GO" id="GO:0006260">
    <property type="term" value="P:DNA replication"/>
    <property type="evidence" value="ECO:0007669"/>
    <property type="project" value="UniProtKB-KW"/>
</dbReference>
<keyword evidence="4 7" id="KW-0520">NAD</keyword>
<dbReference type="AlphaFoldDB" id="A0A0T9R573"/>
<proteinExistence type="inferred from homology"/>
<evidence type="ECO:0000256" key="1">
    <source>
        <dbReference type="ARBA" id="ARBA00022598"/>
    </source>
</evidence>
<dbReference type="EMBL" id="CQAZ01000052">
    <property type="protein sequence ID" value="CNI45542.1"/>
    <property type="molecule type" value="Genomic_DNA"/>
</dbReference>
<dbReference type="HAMAP" id="MF_01587">
    <property type="entry name" value="DNA_ligase_B"/>
    <property type="match status" value="1"/>
</dbReference>
<dbReference type="OrthoDB" id="9759736at2"/>
<dbReference type="RefSeq" id="WP_049614922.1">
    <property type="nucleotide sequence ID" value="NZ_CAWMMU010000027.1"/>
</dbReference>
<dbReference type="InterPro" id="IPR013839">
    <property type="entry name" value="DNAligase_adenylation"/>
</dbReference>
<keyword evidence="8" id="KW-0732">Signal</keyword>
<dbReference type="Proteomes" id="UP000045840">
    <property type="component" value="Unassembled WGS sequence"/>
</dbReference>
<evidence type="ECO:0000313" key="11">
    <source>
        <dbReference type="EMBL" id="CRY68852.1"/>
    </source>
</evidence>
<dbReference type="InterPro" id="IPR020923">
    <property type="entry name" value="DNA_ligase_B"/>
</dbReference>
<dbReference type="SMART" id="SM00532">
    <property type="entry name" value="LIGANc"/>
    <property type="match status" value="1"/>
</dbReference>
<dbReference type="PANTHER" id="PTHR47810">
    <property type="entry name" value="DNA LIGASE"/>
    <property type="match status" value="1"/>
</dbReference>
<feature type="chain" id="PRO_5006695898" description="DNA ligase B" evidence="8">
    <location>
        <begin position="27"/>
        <end position="565"/>
    </location>
</feature>
<gene>
    <name evidence="7 10" type="primary">ligB</name>
    <name evidence="10" type="ORF">ERS008529_04079</name>
    <name evidence="11" type="ORF">ERS137968_03981</name>
</gene>
<reference evidence="11 12" key="3">
    <citation type="submission" date="2015-03" db="EMBL/GenBank/DDBJ databases">
        <authorList>
            <consortium name="Pathogen Informatics"/>
            <person name="Murphy D."/>
        </authorList>
    </citation>
    <scope>NUCLEOTIDE SEQUENCE [LARGE SCALE GENOMIC DNA]</scope>
    <source>
        <strain evidence="12">type strain: CIP110230</strain>
        <strain evidence="11">Type strain: CIP110230</strain>
    </source>
</reference>
<dbReference type="EC" id="6.5.1.2" evidence="7"/>
<dbReference type="STRING" id="1288385.ERS137968_03981"/>
<dbReference type="NCBIfam" id="NF005987">
    <property type="entry name" value="PRK08097.1"/>
    <property type="match status" value="1"/>
</dbReference>
<evidence type="ECO:0000256" key="2">
    <source>
        <dbReference type="ARBA" id="ARBA00022705"/>
    </source>
</evidence>
<evidence type="ECO:0000256" key="7">
    <source>
        <dbReference type="HAMAP-Rule" id="MF_01587"/>
    </source>
</evidence>
<evidence type="ECO:0000256" key="4">
    <source>
        <dbReference type="ARBA" id="ARBA00023027"/>
    </source>
</evidence>
<dbReference type="InterPro" id="IPR010994">
    <property type="entry name" value="RuvA_2-like"/>
</dbReference>
<dbReference type="SUPFAM" id="SSF47781">
    <property type="entry name" value="RuvA domain 2-like"/>
    <property type="match status" value="1"/>
</dbReference>
<evidence type="ECO:0000256" key="8">
    <source>
        <dbReference type="SAM" id="SignalP"/>
    </source>
</evidence>
<keyword evidence="1 7" id="KW-0436">Ligase</keyword>
<dbReference type="Pfam" id="PF01653">
    <property type="entry name" value="DNA_ligase_aden"/>
    <property type="match status" value="1"/>
</dbReference>
<dbReference type="InterPro" id="IPR012340">
    <property type="entry name" value="NA-bd_OB-fold"/>
</dbReference>
<dbReference type="Gene3D" id="2.40.50.140">
    <property type="entry name" value="Nucleic acid-binding proteins"/>
    <property type="match status" value="1"/>
</dbReference>
<comment type="similarity">
    <text evidence="7">Belongs to the NAD-dependent DNA ligase family. LigB subfamily.</text>
</comment>
<feature type="active site" description="N6-AMP-lysine intermediate" evidence="7">
    <location>
        <position position="130"/>
    </location>
</feature>
<evidence type="ECO:0000313" key="13">
    <source>
        <dbReference type="Proteomes" id="UP000045840"/>
    </source>
</evidence>
<keyword evidence="3 7" id="KW-0227">DNA damage</keyword>
<dbReference type="Proteomes" id="UP000044625">
    <property type="component" value="Unassembled WGS sequence"/>
</dbReference>
<protein>
    <recommendedName>
        <fullName evidence="7">DNA ligase B</fullName>
        <ecNumber evidence="7">6.5.1.2</ecNumber>
    </recommendedName>
    <alternativeName>
        <fullName evidence="7">Polydeoxyribonucleotide synthase [NAD(+)] B</fullName>
    </alternativeName>
</protein>
<reference evidence="10" key="2">
    <citation type="submission" date="2015-03" db="EMBL/GenBank/DDBJ databases">
        <authorList>
            <person name="Murphy D."/>
        </authorList>
    </citation>
    <scope>NUCLEOTIDE SEQUENCE [LARGE SCALE GENOMIC DNA]</scope>
    <source>
        <strain evidence="10">A125KOH2</strain>
    </source>
</reference>
<dbReference type="InterPro" id="IPR013840">
    <property type="entry name" value="DNAligase_N"/>
</dbReference>
<name>A0A0T9R573_9GAMM</name>
<evidence type="ECO:0000313" key="12">
    <source>
        <dbReference type="Proteomes" id="UP000044625"/>
    </source>
</evidence>
<keyword evidence="12" id="KW-1185">Reference proteome</keyword>
<comment type="function">
    <text evidence="7">Catalyzes the formation of phosphodiester linkages between 5'-phosphoryl and 3'-hydroxyl groups in double-stranded DNA using NAD as a coenzyme and as the energy source for the reaction.</text>
</comment>
<reference evidence="13" key="1">
    <citation type="submission" date="2015-03" db="EMBL/GenBank/DDBJ databases">
        <authorList>
            <consortium name="Pathogen Informatics"/>
        </authorList>
    </citation>
    <scope>NUCLEOTIDE SEQUENCE [LARGE SCALE GENOMIC DNA]</scope>
    <source>
        <strain evidence="13">A125KOH2</strain>
    </source>
</reference>
<dbReference type="GO" id="GO:0006281">
    <property type="term" value="P:DNA repair"/>
    <property type="evidence" value="ECO:0007669"/>
    <property type="project" value="UniProtKB-KW"/>
</dbReference>
<evidence type="ECO:0000256" key="3">
    <source>
        <dbReference type="ARBA" id="ARBA00022763"/>
    </source>
</evidence>
<feature type="signal peptide" evidence="8">
    <location>
        <begin position="1"/>
        <end position="26"/>
    </location>
</feature>
<comment type="catalytic activity">
    <reaction evidence="6 7">
        <text>NAD(+) + (deoxyribonucleotide)n-3'-hydroxyl + 5'-phospho-(deoxyribonucleotide)m = (deoxyribonucleotide)n+m + AMP + beta-nicotinamide D-nucleotide.</text>
        <dbReference type="EC" id="6.5.1.2"/>
    </reaction>
</comment>
<accession>A0A0T9R573</accession>
<dbReference type="Gene3D" id="3.30.470.30">
    <property type="entry name" value="DNA ligase/mRNA capping enzyme"/>
    <property type="match status" value="1"/>
</dbReference>
<keyword evidence="5 7" id="KW-0234">DNA repair</keyword>
<evidence type="ECO:0000313" key="10">
    <source>
        <dbReference type="EMBL" id="CNI45542.1"/>
    </source>
</evidence>
<evidence type="ECO:0000259" key="9">
    <source>
        <dbReference type="SMART" id="SM00532"/>
    </source>
</evidence>
<dbReference type="InterPro" id="IPR050326">
    <property type="entry name" value="NAD_dep_DNA_ligaseB"/>
</dbReference>
<dbReference type="GO" id="GO:0003911">
    <property type="term" value="F:DNA ligase (NAD+) activity"/>
    <property type="evidence" value="ECO:0007669"/>
    <property type="project" value="UniProtKB-UniRule"/>
</dbReference>
<dbReference type="Pfam" id="PF03120">
    <property type="entry name" value="OB_DNA_ligase"/>
    <property type="match status" value="1"/>
</dbReference>
<dbReference type="EMBL" id="CWJL01000027">
    <property type="protein sequence ID" value="CRY68852.1"/>
    <property type="molecule type" value="Genomic_DNA"/>
</dbReference>
<feature type="domain" description="NAD-dependent DNA ligase N-terminal" evidence="9">
    <location>
        <begin position="34"/>
        <end position="433"/>
    </location>
</feature>